<keyword evidence="2" id="KW-1185">Reference proteome</keyword>
<dbReference type="OrthoDB" id="8866982at2"/>
<dbReference type="RefSeq" id="WP_092769260.1">
    <property type="nucleotide sequence ID" value="NZ_FOHS01000001.1"/>
</dbReference>
<dbReference type="Proteomes" id="UP000198697">
    <property type="component" value="Unassembled WGS sequence"/>
</dbReference>
<dbReference type="EMBL" id="FOHS01000001">
    <property type="protein sequence ID" value="SET09782.1"/>
    <property type="molecule type" value="Genomic_DNA"/>
</dbReference>
<protein>
    <submittedName>
        <fullName evidence="1">PcfJ-like protein</fullName>
    </submittedName>
</protein>
<proteinExistence type="predicted"/>
<reference evidence="2" key="1">
    <citation type="submission" date="2016-10" db="EMBL/GenBank/DDBJ databases">
        <authorList>
            <person name="Varghese N."/>
            <person name="Submissions S."/>
        </authorList>
    </citation>
    <scope>NUCLEOTIDE SEQUENCE [LARGE SCALE GENOMIC DNA]</scope>
    <source>
        <strain evidence="2">DSM 15310</strain>
    </source>
</reference>
<dbReference type="Pfam" id="PF14284">
    <property type="entry name" value="PcfJ"/>
    <property type="match status" value="1"/>
</dbReference>
<accession>A0A1I0BTP5</accession>
<dbReference type="InterPro" id="IPR025586">
    <property type="entry name" value="PcfJ"/>
</dbReference>
<dbReference type="STRING" id="82805.SAMN04487998_1172"/>
<sequence>MANRTKHLTAKALATQQAVAALQNRCLVGRKWSVARQIEFICSCSSVAKVHTCLEPGSPVAQLYFLCLHGRNKAKRQVAKTALRDLAATRTEVLTCLPLLPAVAAICQHYAARRRELSAWKPQRRNAYRQLYDLVHYLFDEYGDVPGWVIEAWATGQLTQQVGMARLTVHLGSGQALRAFRGLPVALTRRLEHEMRQAPYEYTFVQALRYAQLANARALPLLDPVLKSRLGQELVPDDASWLTVAAFFRDAPMTDPWQFEPVCEWIEQCRTVGVDGELPQPGFSLKGRQMASVLRQATSWHQRTHRARTYWGCNLALSSAWVGLPITGFELGGAEGVRIRQLLNYAQLLEEGSAQKHCVSSYVYSCLKGRCGIFSLSVHGARTLTVEVLANRQIVQIRGRENRRATEREQDWLHQWATAAGLSFSANT</sequence>
<organism evidence="1 2">
    <name type="scientific">Hymenobacter actinosclerus</name>
    <dbReference type="NCBI Taxonomy" id="82805"/>
    <lineage>
        <taxon>Bacteria</taxon>
        <taxon>Pseudomonadati</taxon>
        <taxon>Bacteroidota</taxon>
        <taxon>Cytophagia</taxon>
        <taxon>Cytophagales</taxon>
        <taxon>Hymenobacteraceae</taxon>
        <taxon>Hymenobacter</taxon>
    </lineage>
</organism>
<evidence type="ECO:0000313" key="2">
    <source>
        <dbReference type="Proteomes" id="UP000198697"/>
    </source>
</evidence>
<dbReference type="AlphaFoldDB" id="A0A1I0BTP5"/>
<gene>
    <name evidence="1" type="ORF">SAMN04487998_1172</name>
</gene>
<evidence type="ECO:0000313" key="1">
    <source>
        <dbReference type="EMBL" id="SET09782.1"/>
    </source>
</evidence>
<name>A0A1I0BTP5_9BACT</name>